<gene>
    <name evidence="3" type="ORF">I8755_12645</name>
</gene>
<dbReference type="Pfam" id="PF03091">
    <property type="entry name" value="CutA1"/>
    <property type="match status" value="1"/>
</dbReference>
<dbReference type="AlphaFoldDB" id="A0A7T4PFF6"/>
<evidence type="ECO:0000256" key="2">
    <source>
        <dbReference type="SAM" id="MobiDB-lite"/>
    </source>
</evidence>
<name>A0A7T4PFF6_9ACTN</name>
<feature type="compositionally biased region" description="Acidic residues" evidence="2">
    <location>
        <begin position="15"/>
        <end position="25"/>
    </location>
</feature>
<dbReference type="PANTHER" id="PTHR23419">
    <property type="entry name" value="DIVALENT CATION TOLERANCE CUTA-RELATED"/>
    <property type="match status" value="1"/>
</dbReference>
<dbReference type="InterPro" id="IPR004323">
    <property type="entry name" value="Ion_tolerance_CutA"/>
</dbReference>
<dbReference type="Proteomes" id="UP000596130">
    <property type="component" value="Chromosome"/>
</dbReference>
<proteinExistence type="inferred from homology"/>
<accession>A0A7T4PFF6</accession>
<sequence length="160" mass="16953">MDAHDPAEPAPSTETETETETETGTESERATEPEPAPGIETAAETTATAPAEPPTPAALTVLTTTDAEDKARDLASGAVRARLAACAQITGPVTSVYRWEGAIETAQEWQILLKTSAARYDALEAWLTEAHDYDTPEIIATPVVRGSAAYLEWVARETAG</sequence>
<dbReference type="GO" id="GO:0005507">
    <property type="term" value="F:copper ion binding"/>
    <property type="evidence" value="ECO:0007669"/>
    <property type="project" value="TreeGrafter"/>
</dbReference>
<evidence type="ECO:0000313" key="4">
    <source>
        <dbReference type="Proteomes" id="UP000596130"/>
    </source>
</evidence>
<dbReference type="SUPFAM" id="SSF54913">
    <property type="entry name" value="GlnB-like"/>
    <property type="match status" value="1"/>
</dbReference>
<evidence type="ECO:0000313" key="3">
    <source>
        <dbReference type="EMBL" id="QQC89167.1"/>
    </source>
</evidence>
<dbReference type="EMBL" id="CP065959">
    <property type="protein sequence ID" value="QQC89167.1"/>
    <property type="molecule type" value="Genomic_DNA"/>
</dbReference>
<dbReference type="InterPro" id="IPR011322">
    <property type="entry name" value="N-reg_PII-like_a/b"/>
</dbReference>
<dbReference type="PANTHER" id="PTHR23419:SF8">
    <property type="entry name" value="FI09726P"/>
    <property type="match status" value="1"/>
</dbReference>
<feature type="compositionally biased region" description="Low complexity" evidence="2">
    <location>
        <begin position="37"/>
        <end position="50"/>
    </location>
</feature>
<dbReference type="GO" id="GO:0010038">
    <property type="term" value="P:response to metal ion"/>
    <property type="evidence" value="ECO:0007669"/>
    <property type="project" value="InterPro"/>
</dbReference>
<dbReference type="InterPro" id="IPR015867">
    <property type="entry name" value="N-reg_PII/ATP_PRibTrfase_C"/>
</dbReference>
<comment type="similarity">
    <text evidence="1">Belongs to the CutA family.</text>
</comment>
<organism evidence="3 4">
    <name type="scientific">Streptomyces alfalfae</name>
    <dbReference type="NCBI Taxonomy" id="1642299"/>
    <lineage>
        <taxon>Bacteria</taxon>
        <taxon>Bacillati</taxon>
        <taxon>Actinomycetota</taxon>
        <taxon>Actinomycetes</taxon>
        <taxon>Kitasatosporales</taxon>
        <taxon>Streptomycetaceae</taxon>
        <taxon>Streptomyces</taxon>
    </lineage>
</organism>
<evidence type="ECO:0000256" key="1">
    <source>
        <dbReference type="ARBA" id="ARBA00010169"/>
    </source>
</evidence>
<feature type="region of interest" description="Disordered" evidence="2">
    <location>
        <begin position="1"/>
        <end position="57"/>
    </location>
</feature>
<protein>
    <submittedName>
        <fullName evidence="3">Divalent-cation tolerance protein CutA</fullName>
    </submittedName>
</protein>
<reference evidence="3 4" key="1">
    <citation type="submission" date="2020-12" db="EMBL/GenBank/DDBJ databases">
        <title>Identification and biosynthesis of polyene macrolides produced by Streptomyces alfalfae Men-myco-93-63.</title>
        <authorList>
            <person name="Liu D."/>
            <person name="Li Y."/>
            <person name="Liu L."/>
            <person name="Han X."/>
            <person name="Shen F."/>
        </authorList>
    </citation>
    <scope>NUCLEOTIDE SEQUENCE [LARGE SCALE GENOMIC DNA]</scope>
    <source>
        <strain evidence="3 4">Men-myco-93-63</strain>
    </source>
</reference>
<dbReference type="Gene3D" id="3.30.70.120">
    <property type="match status" value="1"/>
</dbReference>